<dbReference type="RefSeq" id="WP_111869475.1">
    <property type="nucleotide sequence ID" value="NZ_QLYX01000009.1"/>
</dbReference>
<dbReference type="AlphaFoldDB" id="A0A365H2M9"/>
<evidence type="ECO:0000313" key="3">
    <source>
        <dbReference type="Proteomes" id="UP000251891"/>
    </source>
</evidence>
<keyword evidence="3" id="KW-1185">Reference proteome</keyword>
<evidence type="ECO:0008006" key="4">
    <source>
        <dbReference type="Google" id="ProtNLM"/>
    </source>
</evidence>
<keyword evidence="1" id="KW-1133">Transmembrane helix</keyword>
<keyword evidence="1" id="KW-0472">Membrane</keyword>
<feature type="transmembrane region" description="Helical" evidence="1">
    <location>
        <begin position="92"/>
        <end position="113"/>
    </location>
</feature>
<proteinExistence type="predicted"/>
<feature type="transmembrane region" description="Helical" evidence="1">
    <location>
        <begin position="54"/>
        <end position="80"/>
    </location>
</feature>
<feature type="transmembrane region" description="Helical" evidence="1">
    <location>
        <begin position="12"/>
        <end position="42"/>
    </location>
</feature>
<reference evidence="2 3" key="1">
    <citation type="submission" date="2018-06" db="EMBL/GenBank/DDBJ databases">
        <title>Actinomadura craniellae sp. nov. isolated from marine sponge Craniella sp.</title>
        <authorList>
            <person name="Li L."/>
            <person name="Xu Q.H."/>
            <person name="Lin H.W."/>
            <person name="Lu Y.H."/>
        </authorList>
    </citation>
    <scope>NUCLEOTIDE SEQUENCE [LARGE SCALE GENOMIC DNA]</scope>
    <source>
        <strain evidence="2 3">LHW63021</strain>
    </source>
</reference>
<organism evidence="2 3">
    <name type="scientific">Actinomadura craniellae</name>
    <dbReference type="NCBI Taxonomy" id="2231787"/>
    <lineage>
        <taxon>Bacteria</taxon>
        <taxon>Bacillati</taxon>
        <taxon>Actinomycetota</taxon>
        <taxon>Actinomycetes</taxon>
        <taxon>Streptosporangiales</taxon>
        <taxon>Thermomonosporaceae</taxon>
        <taxon>Actinomadura</taxon>
    </lineage>
</organism>
<comment type="caution">
    <text evidence="2">The sequence shown here is derived from an EMBL/GenBank/DDBJ whole genome shotgun (WGS) entry which is preliminary data.</text>
</comment>
<sequence length="121" mass="12465">MFGKRPAWYRPWMGYAAWAAALAGGSLAWFLLLGVIGLATLLACGEGCRTGGNLAWLGAVASWLAGSLAMAALVAVGLLAGRRDSSARRARFRTATIVLAATVLLGLASLVLLPAGNATHR</sequence>
<evidence type="ECO:0000313" key="2">
    <source>
        <dbReference type="EMBL" id="RAY13351.1"/>
    </source>
</evidence>
<accession>A0A365H2M9</accession>
<evidence type="ECO:0000256" key="1">
    <source>
        <dbReference type="SAM" id="Phobius"/>
    </source>
</evidence>
<dbReference type="Proteomes" id="UP000251891">
    <property type="component" value="Unassembled WGS sequence"/>
</dbReference>
<protein>
    <recommendedName>
        <fullName evidence="4">Transmembrane protein</fullName>
    </recommendedName>
</protein>
<gene>
    <name evidence="2" type="ORF">DPM19_19950</name>
</gene>
<name>A0A365H2M9_9ACTN</name>
<keyword evidence="1" id="KW-0812">Transmembrane</keyword>
<dbReference type="EMBL" id="QLYX01000009">
    <property type="protein sequence ID" value="RAY13351.1"/>
    <property type="molecule type" value="Genomic_DNA"/>
</dbReference>